<reference evidence="3" key="1">
    <citation type="submission" date="2021-02" db="EMBL/GenBank/DDBJ databases">
        <authorList>
            <person name="Nowell W R."/>
        </authorList>
    </citation>
    <scope>NUCLEOTIDE SEQUENCE</scope>
</reference>
<accession>A0A820X090</accession>
<evidence type="ECO:0000313" key="3">
    <source>
        <dbReference type="EMBL" id="CAF4521879.1"/>
    </source>
</evidence>
<keyword evidence="1" id="KW-0863">Zinc-finger</keyword>
<gene>
    <name evidence="3" type="ORF">OVN521_LOCUS41881</name>
</gene>
<dbReference type="EMBL" id="CAJOBG010056494">
    <property type="protein sequence ID" value="CAF4521879.1"/>
    <property type="molecule type" value="Genomic_DNA"/>
</dbReference>
<proteinExistence type="predicted"/>
<evidence type="ECO:0000256" key="1">
    <source>
        <dbReference type="PROSITE-ProRule" id="PRU00723"/>
    </source>
</evidence>
<comment type="caution">
    <text evidence="3">The sequence shown here is derived from an EMBL/GenBank/DDBJ whole genome shotgun (WGS) entry which is preliminary data.</text>
</comment>
<evidence type="ECO:0000259" key="2">
    <source>
        <dbReference type="PROSITE" id="PS50103"/>
    </source>
</evidence>
<keyword evidence="1" id="KW-0862">Zinc</keyword>
<sequence length="217" mass="25135">MYVYIQSEQSDINYNTKTPPCIHVSRLPHDVTSEELAQTFGAHVANIIIKTGYQRNELQSASQDNCEAWIINTGNERQTRDLAGKPSGKQLHGLEIQCNVTHEPIYRFELCRKFRLGSCSYEKRCIFKHILCSKLDDCLDKECRYGHSRKRKVESDVPDEDEDCEDDFYRLKISNLPIMASKEKLTKLLKLKDNHTSRLIFNERQSESLSSKVAYVI</sequence>
<dbReference type="InterPro" id="IPR000571">
    <property type="entry name" value="Znf_CCCH"/>
</dbReference>
<feature type="domain" description="C3H1-type" evidence="2">
    <location>
        <begin position="105"/>
        <end position="132"/>
    </location>
</feature>
<dbReference type="GO" id="GO:0008270">
    <property type="term" value="F:zinc ion binding"/>
    <property type="evidence" value="ECO:0007669"/>
    <property type="project" value="UniProtKB-KW"/>
</dbReference>
<name>A0A820X090_9BILA</name>
<feature type="non-terminal residue" evidence="3">
    <location>
        <position position="1"/>
    </location>
</feature>
<dbReference type="SMART" id="SM00356">
    <property type="entry name" value="ZnF_C3H1"/>
    <property type="match status" value="1"/>
</dbReference>
<dbReference type="PROSITE" id="PS50103">
    <property type="entry name" value="ZF_C3H1"/>
    <property type="match status" value="1"/>
</dbReference>
<keyword evidence="4" id="KW-1185">Reference proteome</keyword>
<organism evidence="3 4">
    <name type="scientific">Rotaria magnacalcarata</name>
    <dbReference type="NCBI Taxonomy" id="392030"/>
    <lineage>
        <taxon>Eukaryota</taxon>
        <taxon>Metazoa</taxon>
        <taxon>Spiralia</taxon>
        <taxon>Gnathifera</taxon>
        <taxon>Rotifera</taxon>
        <taxon>Eurotatoria</taxon>
        <taxon>Bdelloidea</taxon>
        <taxon>Philodinida</taxon>
        <taxon>Philodinidae</taxon>
        <taxon>Rotaria</taxon>
    </lineage>
</organism>
<keyword evidence="1" id="KW-0479">Metal-binding</keyword>
<feature type="zinc finger region" description="C3H1-type" evidence="1">
    <location>
        <begin position="105"/>
        <end position="132"/>
    </location>
</feature>
<dbReference type="Proteomes" id="UP000663866">
    <property type="component" value="Unassembled WGS sequence"/>
</dbReference>
<dbReference type="AlphaFoldDB" id="A0A820X090"/>
<evidence type="ECO:0000313" key="4">
    <source>
        <dbReference type="Proteomes" id="UP000663866"/>
    </source>
</evidence>
<protein>
    <recommendedName>
        <fullName evidence="2">C3H1-type domain-containing protein</fullName>
    </recommendedName>
</protein>